<feature type="compositionally biased region" description="Basic and acidic residues" evidence="10">
    <location>
        <begin position="291"/>
        <end position="306"/>
    </location>
</feature>
<evidence type="ECO:0000259" key="12">
    <source>
        <dbReference type="PROSITE" id="PS51778"/>
    </source>
</evidence>
<dbReference type="GO" id="GO:0005886">
    <property type="term" value="C:plasma membrane"/>
    <property type="evidence" value="ECO:0007669"/>
    <property type="project" value="TreeGrafter"/>
</dbReference>
<evidence type="ECO:0000256" key="3">
    <source>
        <dbReference type="ARBA" id="ARBA00008060"/>
    </source>
</evidence>
<feature type="compositionally biased region" description="Low complexity" evidence="10">
    <location>
        <begin position="546"/>
        <end position="558"/>
    </location>
</feature>
<keyword evidence="7 11" id="KW-0472">Membrane</keyword>
<evidence type="ECO:0000256" key="8">
    <source>
        <dbReference type="ARBA" id="ARBA00023204"/>
    </source>
</evidence>
<feature type="compositionally biased region" description="Polar residues" evidence="10">
    <location>
        <begin position="590"/>
        <end position="611"/>
    </location>
</feature>
<dbReference type="AlphaFoldDB" id="A0A9P6WD36"/>
<dbReference type="PANTHER" id="PTHR23319">
    <property type="entry name" value="GRAM DOMAIN CONTAINING 1B, ISOFORM E"/>
    <property type="match status" value="1"/>
</dbReference>
<evidence type="ECO:0000256" key="1">
    <source>
        <dbReference type="ARBA" id="ARBA00004586"/>
    </source>
</evidence>
<evidence type="ECO:0000256" key="5">
    <source>
        <dbReference type="ARBA" id="ARBA00022763"/>
    </source>
</evidence>
<feature type="region of interest" description="Disordered" evidence="10">
    <location>
        <begin position="64"/>
        <end position="103"/>
    </location>
</feature>
<keyword evidence="8" id="KW-0234">DNA repair</keyword>
<comment type="caution">
    <text evidence="13">The sequence shown here is derived from an EMBL/GenBank/DDBJ whole genome shotgun (WGS) entry which is preliminary data.</text>
</comment>
<dbReference type="GO" id="GO:0005789">
    <property type="term" value="C:endoplasmic reticulum membrane"/>
    <property type="evidence" value="ECO:0007669"/>
    <property type="project" value="UniProtKB-SubCell"/>
</dbReference>
<dbReference type="InterPro" id="IPR004182">
    <property type="entry name" value="GRAM"/>
</dbReference>
<feature type="compositionally biased region" description="Polar residues" evidence="10">
    <location>
        <begin position="280"/>
        <end position="289"/>
    </location>
</feature>
<dbReference type="GO" id="GO:0032541">
    <property type="term" value="C:cortical endoplasmic reticulum"/>
    <property type="evidence" value="ECO:0007669"/>
    <property type="project" value="TreeGrafter"/>
</dbReference>
<feature type="region of interest" description="Disordered" evidence="10">
    <location>
        <begin position="225"/>
        <end position="321"/>
    </location>
</feature>
<dbReference type="Pfam" id="PF07061">
    <property type="entry name" value="Swi5"/>
    <property type="match status" value="1"/>
</dbReference>
<dbReference type="InterPro" id="IPR051482">
    <property type="entry name" value="Cholesterol_transport"/>
</dbReference>
<feature type="compositionally biased region" description="Polar residues" evidence="10">
    <location>
        <begin position="258"/>
        <end position="267"/>
    </location>
</feature>
<dbReference type="Gene3D" id="2.30.29.30">
    <property type="entry name" value="Pleckstrin-homology domain (PH domain)/Phosphotyrosine-binding domain (PTB)"/>
    <property type="match status" value="1"/>
</dbReference>
<feature type="domain" description="VASt" evidence="12">
    <location>
        <begin position="634"/>
        <end position="801"/>
    </location>
</feature>
<feature type="domain" description="VASt" evidence="12">
    <location>
        <begin position="841"/>
        <end position="1007"/>
    </location>
</feature>
<organism evidence="13 14">
    <name type="scientific">Maudiozyma exigua</name>
    <name type="common">Yeast</name>
    <name type="synonym">Kazachstania exigua</name>
    <dbReference type="NCBI Taxonomy" id="34358"/>
    <lineage>
        <taxon>Eukaryota</taxon>
        <taxon>Fungi</taxon>
        <taxon>Dikarya</taxon>
        <taxon>Ascomycota</taxon>
        <taxon>Saccharomycotina</taxon>
        <taxon>Saccharomycetes</taxon>
        <taxon>Saccharomycetales</taxon>
        <taxon>Saccharomycetaceae</taxon>
        <taxon>Maudiozyma</taxon>
    </lineage>
</organism>
<keyword evidence="6 11" id="KW-1133">Transmembrane helix</keyword>
<dbReference type="Pfam" id="PF16016">
    <property type="entry name" value="VASt"/>
    <property type="match status" value="2"/>
</dbReference>
<proteinExistence type="inferred from homology"/>
<comment type="subcellular location">
    <subcellularLocation>
        <location evidence="9">Endomembrane system</location>
        <topology evidence="9">Single-pass membrane protein</topology>
    </subcellularLocation>
    <subcellularLocation>
        <location evidence="1">Endoplasmic reticulum membrane</location>
    </subcellularLocation>
</comment>
<dbReference type="InterPro" id="IPR010760">
    <property type="entry name" value="DNA-repair_Swi5"/>
</dbReference>
<feature type="region of interest" description="Disordered" evidence="10">
    <location>
        <begin position="544"/>
        <end position="620"/>
    </location>
</feature>
<dbReference type="PROSITE" id="PS51778">
    <property type="entry name" value="VAST"/>
    <property type="match status" value="2"/>
</dbReference>
<dbReference type="GO" id="GO:0032934">
    <property type="term" value="F:sterol binding"/>
    <property type="evidence" value="ECO:0007669"/>
    <property type="project" value="TreeGrafter"/>
</dbReference>
<dbReference type="InterPro" id="IPR011993">
    <property type="entry name" value="PH-like_dom_sf"/>
</dbReference>
<dbReference type="GO" id="GO:0120015">
    <property type="term" value="F:sterol transfer activity"/>
    <property type="evidence" value="ECO:0007669"/>
    <property type="project" value="TreeGrafter"/>
</dbReference>
<feature type="compositionally biased region" description="Polar residues" evidence="10">
    <location>
        <begin position="72"/>
        <end position="103"/>
    </location>
</feature>
<dbReference type="Proteomes" id="UP000750334">
    <property type="component" value="Unassembled WGS sequence"/>
</dbReference>
<evidence type="ECO:0000256" key="2">
    <source>
        <dbReference type="ARBA" id="ARBA00006582"/>
    </source>
</evidence>
<dbReference type="CDD" id="cd13220">
    <property type="entry name" value="PH-GRAM_GRAMDC"/>
    <property type="match status" value="1"/>
</dbReference>
<feature type="transmembrane region" description="Helical" evidence="11">
    <location>
        <begin position="1072"/>
        <end position="1090"/>
    </location>
</feature>
<dbReference type="GO" id="GO:0140268">
    <property type="term" value="C:endoplasmic reticulum-plasma membrane contact site"/>
    <property type="evidence" value="ECO:0007669"/>
    <property type="project" value="TreeGrafter"/>
</dbReference>
<gene>
    <name evidence="13" type="ORF">C6P45_004181</name>
</gene>
<feature type="compositionally biased region" description="Low complexity" evidence="10">
    <location>
        <begin position="268"/>
        <end position="279"/>
    </location>
</feature>
<dbReference type="Gene3D" id="1.20.5.170">
    <property type="match status" value="1"/>
</dbReference>
<accession>A0A9P6WD36</accession>
<evidence type="ECO:0000256" key="6">
    <source>
        <dbReference type="ARBA" id="ARBA00022989"/>
    </source>
</evidence>
<name>A0A9P6WD36_MAUEX</name>
<evidence type="ECO:0000313" key="13">
    <source>
        <dbReference type="EMBL" id="KAG0669041.1"/>
    </source>
</evidence>
<evidence type="ECO:0000256" key="9">
    <source>
        <dbReference type="ARBA" id="ARBA00037847"/>
    </source>
</evidence>
<dbReference type="GO" id="GO:0006281">
    <property type="term" value="P:DNA repair"/>
    <property type="evidence" value="ECO:0007669"/>
    <property type="project" value="UniProtKB-KW"/>
</dbReference>
<dbReference type="GO" id="GO:0032366">
    <property type="term" value="P:intracellular sterol transport"/>
    <property type="evidence" value="ECO:0007669"/>
    <property type="project" value="TreeGrafter"/>
</dbReference>
<dbReference type="EMBL" id="PUHR01000051">
    <property type="protein sequence ID" value="KAG0669041.1"/>
    <property type="molecule type" value="Genomic_DNA"/>
</dbReference>
<dbReference type="InterPro" id="IPR031968">
    <property type="entry name" value="VASt"/>
</dbReference>
<reference evidence="13 14" key="1">
    <citation type="submission" date="2020-11" db="EMBL/GenBank/DDBJ databases">
        <title>Kefir isolates.</title>
        <authorList>
            <person name="Marcisauskas S."/>
            <person name="Kim Y."/>
            <person name="Blasche S."/>
        </authorList>
    </citation>
    <scope>NUCLEOTIDE SEQUENCE [LARGE SCALE GENOMIC DNA]</scope>
    <source>
        <strain evidence="13 14">OG2</strain>
    </source>
</reference>
<evidence type="ECO:0000313" key="14">
    <source>
        <dbReference type="Proteomes" id="UP000750334"/>
    </source>
</evidence>
<comment type="similarity">
    <text evidence="3">Belongs to the SWI5/SAE3 family.</text>
</comment>
<evidence type="ECO:0000256" key="7">
    <source>
        <dbReference type="ARBA" id="ARBA00023136"/>
    </source>
</evidence>
<evidence type="ECO:0000256" key="4">
    <source>
        <dbReference type="ARBA" id="ARBA00022692"/>
    </source>
</evidence>
<dbReference type="SMART" id="SM00568">
    <property type="entry name" value="GRAM"/>
    <property type="match status" value="1"/>
</dbReference>
<feature type="compositionally biased region" description="Polar residues" evidence="10">
    <location>
        <begin position="117"/>
        <end position="137"/>
    </location>
</feature>
<evidence type="ECO:0000256" key="10">
    <source>
        <dbReference type="SAM" id="MobiDB-lite"/>
    </source>
</evidence>
<keyword evidence="4 11" id="KW-0812">Transmembrane</keyword>
<dbReference type="GO" id="GO:0005739">
    <property type="term" value="C:mitochondrion"/>
    <property type="evidence" value="ECO:0007669"/>
    <property type="project" value="TreeGrafter"/>
</dbReference>
<sequence>MTDHHQLTPNKKNSISLLQTLGLKKKKSNKTPPKATHKNITRRAATFSSPSNANLEANSKAKEIYSDIPKLNSDNGTTTPKRQQHGSTNHSYSSGTSDRNSQLNGFYNLPIAVGQSSHLNQNGTKDNSSLLSDTNRSYMGHSRYSVSEPNLSLHSLENNPQRSPVPPLSNAQELLNAVFNNKNSGTNGQHIESNTKNGIHDQTMNNAKQLLQTFDDLLQKSNQVNNGETMSQTEIQEPKPKSITDNNQIKFLDLETPKNVSRETGNVSNTLTTSLSSPTANGSSKQLISRPSDDIRRISLDLEPQNKKKKQAIVKSGSPSNKVMLNQSQNNTSDSCLVTAALQPRRSFTPMNVKDIPGTALKLSLNTARAGTNLVTGSFSRTRGNSTFSGSPVSSKAFIPQESLDSDDETHNKYKAIQGVTYANEGRNKEFHKLFKMTPQDERLISIQSTALFKDIVLQGKLYICDYNIYFYSNILGYITTYIIPYIDILSVDKKTIAGIFPNAISIDTEQTKYIFGSLGSREVTLSLIRKVWHQRKREILHPRDSITSSSQQVSESGSESESDEDEDEDWSSESSESILDDDKDMATAESPSTMISESTGKVPKANSSEGDSIPTLGLSKHEPTKAAFVSNTSDKRIYDSVIAAPLGKVINILFGEDTSYLETILKHQGNYDLSSIPTDLLSTKTRDYSYTKPLSGSIGPSKTKCLVTETLDIYDLDGFVQVTQVTKNPDVPSGNAFVSCTTFVLSWDKSNATRMAVYVRVDWSGSSWIKGAIEKGTIEGVTSATKSLADEIIKMVTPKETKPKKSRRGTSVSRKAVSTLPNLEPFTHAPTSADMKNEPGEKIIKKNYIFDCSLGTIYQLIFGDDTSYLKHILTKQNNIDISIIPTFEDKKRTYNYVKLLNNSIGPKQTKCSITETIEHMDMNGYILVKQISKTPDVPSGNSFTVQTRFYFSWGPDNTTIMNVITNVVWTGRSFLKNAIEKGSIDGQEATIEIMIDELSKIIEKAKVGPKLGKKKSGTRSRKTSTRSVTTTETKGPEIVEKMGVFGFISKAFSPLLDPLIKNFDPMSPQTIGSLIISIVLLTSLFRFFFVSKKPTHHVSLLKHERIMIDDDIYNYTPALDTLYKPYRETLETRTGKQKNASSRNKFQNNEDILGEDIWDWIKDRGNPRAVSNTVPHFDKPNVKNQNLEELQEAIKIANIQLEEMKKKEIKDQHVKRLKTYNELRDIGLRLVQIIADDKKCTLKDVFEEMGDSMADD</sequence>
<dbReference type="PANTHER" id="PTHR23319:SF4">
    <property type="entry name" value="GRAM DOMAIN CONTAINING 1B, ISOFORM E"/>
    <property type="match status" value="1"/>
</dbReference>
<comment type="similarity">
    <text evidence="2">Belongs to the YSP2 family.</text>
</comment>
<dbReference type="Pfam" id="PF02893">
    <property type="entry name" value="GRAM"/>
    <property type="match status" value="1"/>
</dbReference>
<protein>
    <recommendedName>
        <fullName evidence="12">VASt domain-containing protein</fullName>
    </recommendedName>
</protein>
<keyword evidence="5" id="KW-0227">DNA damage</keyword>
<keyword evidence="14" id="KW-1185">Reference proteome</keyword>
<feature type="compositionally biased region" description="Acidic residues" evidence="10">
    <location>
        <begin position="559"/>
        <end position="572"/>
    </location>
</feature>
<dbReference type="OrthoDB" id="2162691at2759"/>
<feature type="region of interest" description="Disordered" evidence="10">
    <location>
        <begin position="117"/>
        <end position="142"/>
    </location>
</feature>
<feature type="compositionally biased region" description="Basic residues" evidence="10">
    <location>
        <begin position="1012"/>
        <end position="1025"/>
    </location>
</feature>
<feature type="compositionally biased region" description="Polar residues" evidence="10">
    <location>
        <begin position="225"/>
        <end position="235"/>
    </location>
</feature>
<feature type="region of interest" description="Disordered" evidence="10">
    <location>
        <begin position="1011"/>
        <end position="1034"/>
    </location>
</feature>
<evidence type="ECO:0000256" key="11">
    <source>
        <dbReference type="SAM" id="Phobius"/>
    </source>
</evidence>